<dbReference type="InterPro" id="IPR036188">
    <property type="entry name" value="FAD/NAD-bd_sf"/>
</dbReference>
<dbReference type="GO" id="GO:0070221">
    <property type="term" value="P:sulfide oxidation, using sulfide:quinone oxidoreductase"/>
    <property type="evidence" value="ECO:0007669"/>
    <property type="project" value="TreeGrafter"/>
</dbReference>
<organism evidence="7 8">
    <name type="scientific">Modicisalibacter muralis</name>
    <dbReference type="NCBI Taxonomy" id="119000"/>
    <lineage>
        <taxon>Bacteria</taxon>
        <taxon>Pseudomonadati</taxon>
        <taxon>Pseudomonadota</taxon>
        <taxon>Gammaproteobacteria</taxon>
        <taxon>Oceanospirillales</taxon>
        <taxon>Halomonadaceae</taxon>
        <taxon>Modicisalibacter</taxon>
    </lineage>
</organism>
<sequence length="254" mass="27896">MTSNYRYDLAPYTWSQTKSLKKGRALFTQPPMPIKCAGAPQKAMYLSCDHWRRQGRLADIEVSFCNAGQVLFGVSAYVPALQDYIERYGINVDYQHRLVAVDGPSKIAHFMVAGEDGEHQLEHPFDLLHVVPPQKAPTFIADSGLANEAGWLELDPETLQHVHHPAVFGLGDASGTSNAKTAAAVRQQAPVVAENLLASLDDRPLSAAYFGYGACPLTVERGRVVLAEFGYGGQLQPTFPRWLNDGTQATRLAW</sequence>
<evidence type="ECO:0000313" key="7">
    <source>
        <dbReference type="EMBL" id="SDK97178.1"/>
    </source>
</evidence>
<keyword evidence="4" id="KW-0274">FAD</keyword>
<keyword evidence="3" id="KW-0874">Quinone</keyword>
<dbReference type="Proteomes" id="UP000198654">
    <property type="component" value="Unassembled WGS sequence"/>
</dbReference>
<keyword evidence="8" id="KW-1185">Reference proteome</keyword>
<name>A0A1G9G8Z5_9GAMM</name>
<dbReference type="GO" id="GO:0070224">
    <property type="term" value="F:sulfide:quinone oxidoreductase activity"/>
    <property type="evidence" value="ECO:0007669"/>
    <property type="project" value="TreeGrafter"/>
</dbReference>
<accession>A0A1G9G8Z5</accession>
<keyword evidence="6" id="KW-0560">Oxidoreductase</keyword>
<dbReference type="EMBL" id="FNGI01000001">
    <property type="protein sequence ID" value="SDK97178.1"/>
    <property type="molecule type" value="Genomic_DNA"/>
</dbReference>
<dbReference type="FunFam" id="3.50.50.60:FF:000034">
    <property type="entry name" value="sulfide:quinone oxidoreductase, mitochondrial"/>
    <property type="match status" value="1"/>
</dbReference>
<dbReference type="RefSeq" id="WP_245703944.1">
    <property type="nucleotide sequence ID" value="NZ_FNGI01000001.1"/>
</dbReference>
<evidence type="ECO:0000256" key="4">
    <source>
        <dbReference type="ARBA" id="ARBA00022827"/>
    </source>
</evidence>
<keyword evidence="5" id="KW-0809">Transit peptide</keyword>
<dbReference type="GO" id="GO:0048038">
    <property type="term" value="F:quinone binding"/>
    <property type="evidence" value="ECO:0007669"/>
    <property type="project" value="UniProtKB-KW"/>
</dbReference>
<dbReference type="Gene3D" id="3.50.50.100">
    <property type="match status" value="1"/>
</dbReference>
<comment type="cofactor">
    <cofactor evidence="1">
        <name>FAD</name>
        <dbReference type="ChEBI" id="CHEBI:57692"/>
    </cofactor>
</comment>
<dbReference type="PANTHER" id="PTHR10632:SF2">
    <property type="entry name" value="SULFIDE:QUINONE OXIDOREDUCTASE, MITOCHONDRIAL"/>
    <property type="match status" value="1"/>
</dbReference>
<dbReference type="STRING" id="119000.SAMN05661010_00634"/>
<dbReference type="InterPro" id="IPR015904">
    <property type="entry name" value="Sulphide_quinone_reductase"/>
</dbReference>
<evidence type="ECO:0000256" key="3">
    <source>
        <dbReference type="ARBA" id="ARBA00022719"/>
    </source>
</evidence>
<gene>
    <name evidence="7" type="ORF">SAMN05661010_00634</name>
</gene>
<evidence type="ECO:0000313" key="8">
    <source>
        <dbReference type="Proteomes" id="UP000198654"/>
    </source>
</evidence>
<evidence type="ECO:0000256" key="5">
    <source>
        <dbReference type="ARBA" id="ARBA00022946"/>
    </source>
</evidence>
<reference evidence="7 8" key="1">
    <citation type="submission" date="2016-10" db="EMBL/GenBank/DDBJ databases">
        <authorList>
            <person name="de Groot N.N."/>
        </authorList>
    </citation>
    <scope>NUCLEOTIDE SEQUENCE [LARGE SCALE GENOMIC DNA]</scope>
    <source>
        <strain evidence="7 8">DSM 14789</strain>
    </source>
</reference>
<dbReference type="GO" id="GO:0071949">
    <property type="term" value="F:FAD binding"/>
    <property type="evidence" value="ECO:0007669"/>
    <property type="project" value="TreeGrafter"/>
</dbReference>
<keyword evidence="2" id="KW-0285">Flavoprotein</keyword>
<dbReference type="SUPFAM" id="SSF51905">
    <property type="entry name" value="FAD/NAD(P)-binding domain"/>
    <property type="match status" value="1"/>
</dbReference>
<protein>
    <submittedName>
        <fullName evidence="7">Sulfide:quinone oxidoreductase</fullName>
    </submittedName>
</protein>
<dbReference type="AlphaFoldDB" id="A0A1G9G8Z5"/>
<evidence type="ECO:0000256" key="1">
    <source>
        <dbReference type="ARBA" id="ARBA00001974"/>
    </source>
</evidence>
<evidence type="ECO:0000256" key="6">
    <source>
        <dbReference type="ARBA" id="ARBA00023002"/>
    </source>
</evidence>
<dbReference type="PANTHER" id="PTHR10632">
    <property type="entry name" value="SULFIDE:QUINONE OXIDOREDUCTASE"/>
    <property type="match status" value="1"/>
</dbReference>
<evidence type="ECO:0000256" key="2">
    <source>
        <dbReference type="ARBA" id="ARBA00022630"/>
    </source>
</evidence>
<proteinExistence type="predicted"/>